<name>A0A1R3HZW0_9ROSI</name>
<organism evidence="1 2">
    <name type="scientific">Corchorus olitorius</name>
    <dbReference type="NCBI Taxonomy" id="93759"/>
    <lineage>
        <taxon>Eukaryota</taxon>
        <taxon>Viridiplantae</taxon>
        <taxon>Streptophyta</taxon>
        <taxon>Embryophyta</taxon>
        <taxon>Tracheophyta</taxon>
        <taxon>Spermatophyta</taxon>
        <taxon>Magnoliopsida</taxon>
        <taxon>eudicotyledons</taxon>
        <taxon>Gunneridae</taxon>
        <taxon>Pentapetalae</taxon>
        <taxon>rosids</taxon>
        <taxon>malvids</taxon>
        <taxon>Malvales</taxon>
        <taxon>Malvaceae</taxon>
        <taxon>Grewioideae</taxon>
        <taxon>Apeibeae</taxon>
        <taxon>Corchorus</taxon>
    </lineage>
</organism>
<comment type="caution">
    <text evidence="1">The sequence shown here is derived from an EMBL/GenBank/DDBJ whole genome shotgun (WGS) entry which is preliminary data.</text>
</comment>
<evidence type="ECO:0000313" key="2">
    <source>
        <dbReference type="Proteomes" id="UP000187203"/>
    </source>
</evidence>
<dbReference type="EMBL" id="AWUE01019136">
    <property type="protein sequence ID" value="OMO75874.1"/>
    <property type="molecule type" value="Genomic_DNA"/>
</dbReference>
<dbReference type="AlphaFoldDB" id="A0A1R3HZW0"/>
<evidence type="ECO:0000313" key="1">
    <source>
        <dbReference type="EMBL" id="OMO75874.1"/>
    </source>
</evidence>
<sequence>MATRSRNSKANIFNNFHLFTLFHSCPIVKVPFLVEYATLLY</sequence>
<protein>
    <submittedName>
        <fullName evidence="1">Uncharacterized protein</fullName>
    </submittedName>
</protein>
<reference evidence="2" key="1">
    <citation type="submission" date="2013-09" db="EMBL/GenBank/DDBJ databases">
        <title>Corchorus olitorius genome sequencing.</title>
        <authorList>
            <person name="Alam M."/>
            <person name="Haque M.S."/>
            <person name="Islam M.S."/>
            <person name="Emdad E.M."/>
            <person name="Islam M.M."/>
            <person name="Ahmed B."/>
            <person name="Halim A."/>
            <person name="Hossen Q.M.M."/>
            <person name="Hossain M.Z."/>
            <person name="Ahmed R."/>
            <person name="Khan M.M."/>
            <person name="Islam R."/>
            <person name="Rashid M.M."/>
            <person name="Khan S.A."/>
            <person name="Rahman M.S."/>
            <person name="Alam M."/>
            <person name="Yahiya A.S."/>
            <person name="Khan M.S."/>
            <person name="Azam M.S."/>
            <person name="Haque T."/>
            <person name="Lashkar M.Z.H."/>
            <person name="Akhand A.I."/>
            <person name="Morshed G."/>
            <person name="Roy S."/>
            <person name="Uddin K.S."/>
            <person name="Rabeya T."/>
            <person name="Hossain A.S."/>
            <person name="Chowdhury A."/>
            <person name="Snigdha A.R."/>
            <person name="Mortoza M.S."/>
            <person name="Matin S.A."/>
            <person name="Hoque S.M.E."/>
            <person name="Islam M.K."/>
            <person name="Roy D.K."/>
            <person name="Haider R."/>
            <person name="Moosa M.M."/>
            <person name="Elias S.M."/>
            <person name="Hasan A.M."/>
            <person name="Jahan S."/>
            <person name="Shafiuddin M."/>
            <person name="Mahmood N."/>
            <person name="Shommy N.S."/>
        </authorList>
    </citation>
    <scope>NUCLEOTIDE SEQUENCE [LARGE SCALE GENOMIC DNA]</scope>
    <source>
        <strain evidence="2">cv. O-4</strain>
    </source>
</reference>
<proteinExistence type="predicted"/>
<keyword evidence="2" id="KW-1185">Reference proteome</keyword>
<accession>A0A1R3HZW0</accession>
<dbReference type="Proteomes" id="UP000187203">
    <property type="component" value="Unassembled WGS sequence"/>
</dbReference>
<gene>
    <name evidence="1" type="ORF">COLO4_25829</name>
</gene>